<dbReference type="InterPro" id="IPR003945">
    <property type="entry name" value="NU5C-like"/>
</dbReference>
<evidence type="ECO:0000256" key="1">
    <source>
        <dbReference type="ARBA" id="ARBA00004141"/>
    </source>
</evidence>
<accession>T0Y3G1</accession>
<dbReference type="GO" id="GO:0042773">
    <property type="term" value="P:ATP synthesis coupled electron transport"/>
    <property type="evidence" value="ECO:0007669"/>
    <property type="project" value="InterPro"/>
</dbReference>
<keyword evidence="4 5" id="KW-0472">Membrane</keyword>
<feature type="non-terminal residue" evidence="7">
    <location>
        <position position="158"/>
    </location>
</feature>
<evidence type="ECO:0000259" key="6">
    <source>
        <dbReference type="Pfam" id="PF00361"/>
    </source>
</evidence>
<keyword evidence="2 5" id="KW-0812">Transmembrane</keyword>
<dbReference type="InterPro" id="IPR001750">
    <property type="entry name" value="ND/Mrp_TM"/>
</dbReference>
<dbReference type="AlphaFoldDB" id="T0Y3G1"/>
<evidence type="ECO:0000256" key="2">
    <source>
        <dbReference type="ARBA" id="ARBA00022692"/>
    </source>
</evidence>
<reference evidence="7" key="2">
    <citation type="journal article" date="2014" name="ISME J.">
        <title>Microbial stratification in low pH oxic and suboxic macroscopic growths along an acid mine drainage.</title>
        <authorList>
            <person name="Mendez-Garcia C."/>
            <person name="Mesa V."/>
            <person name="Sprenger R.R."/>
            <person name="Richter M."/>
            <person name="Diez M.S."/>
            <person name="Solano J."/>
            <person name="Bargiela R."/>
            <person name="Golyshina O.V."/>
            <person name="Manteca A."/>
            <person name="Ramos J.L."/>
            <person name="Gallego J.R."/>
            <person name="Llorente I."/>
            <person name="Martins Dos Santos V.A."/>
            <person name="Jensen O.N."/>
            <person name="Pelaez A.I."/>
            <person name="Sanchez J."/>
            <person name="Ferrer M."/>
        </authorList>
    </citation>
    <scope>NUCLEOTIDE SEQUENCE</scope>
</reference>
<evidence type="ECO:0000256" key="5">
    <source>
        <dbReference type="SAM" id="Phobius"/>
    </source>
</evidence>
<feature type="transmembrane region" description="Helical" evidence="5">
    <location>
        <begin position="97"/>
        <end position="115"/>
    </location>
</feature>
<proteinExistence type="predicted"/>
<feature type="transmembrane region" description="Helical" evidence="5">
    <location>
        <begin position="54"/>
        <end position="76"/>
    </location>
</feature>
<keyword evidence="3 5" id="KW-1133">Transmembrane helix</keyword>
<gene>
    <name evidence="7" type="ORF">B1A_21865</name>
</gene>
<name>T0Y3G1_9ZZZZ</name>
<comment type="caution">
    <text evidence="7">The sequence shown here is derived from an EMBL/GenBank/DDBJ whole genome shotgun (WGS) entry which is preliminary data.</text>
</comment>
<dbReference type="GO" id="GO:0015990">
    <property type="term" value="P:electron transport coupled proton transport"/>
    <property type="evidence" value="ECO:0007669"/>
    <property type="project" value="TreeGrafter"/>
</dbReference>
<evidence type="ECO:0000313" key="7">
    <source>
        <dbReference type="EMBL" id="EQD26477.1"/>
    </source>
</evidence>
<dbReference type="PANTHER" id="PTHR42829:SF2">
    <property type="entry name" value="NADH-UBIQUINONE OXIDOREDUCTASE CHAIN 5"/>
    <property type="match status" value="1"/>
</dbReference>
<sequence length="158" mass="16731">MAANKAFLMNRVGDFGFLLGIFLAYDVFGSVSFSDIFPALSAHLHETVNLTSAFGGYFPVPVLDLIAMLLFVGAVGKSAQIPLHPWLPDAMEGPTPISALIHAATMVTAGVFMIARMNPLYNMAPAALHIVAWTGGITAIVAATIALTQPDIKKIVAY</sequence>
<evidence type="ECO:0000256" key="4">
    <source>
        <dbReference type="ARBA" id="ARBA00023136"/>
    </source>
</evidence>
<dbReference type="Pfam" id="PF00361">
    <property type="entry name" value="Proton_antipo_M"/>
    <property type="match status" value="1"/>
</dbReference>
<protein>
    <submittedName>
        <fullName evidence="7">NuoL</fullName>
    </submittedName>
</protein>
<comment type="subcellular location">
    <subcellularLocation>
        <location evidence="1">Membrane</location>
        <topology evidence="1">Multi-pass membrane protein</topology>
    </subcellularLocation>
</comment>
<organism evidence="7">
    <name type="scientific">mine drainage metagenome</name>
    <dbReference type="NCBI Taxonomy" id="410659"/>
    <lineage>
        <taxon>unclassified sequences</taxon>
        <taxon>metagenomes</taxon>
        <taxon>ecological metagenomes</taxon>
    </lineage>
</organism>
<evidence type="ECO:0000256" key="3">
    <source>
        <dbReference type="ARBA" id="ARBA00022989"/>
    </source>
</evidence>
<dbReference type="GO" id="GO:0016020">
    <property type="term" value="C:membrane"/>
    <property type="evidence" value="ECO:0007669"/>
    <property type="project" value="UniProtKB-SubCell"/>
</dbReference>
<dbReference type="GO" id="GO:0003954">
    <property type="term" value="F:NADH dehydrogenase activity"/>
    <property type="evidence" value="ECO:0007669"/>
    <property type="project" value="TreeGrafter"/>
</dbReference>
<feature type="transmembrane region" description="Helical" evidence="5">
    <location>
        <begin position="12"/>
        <end position="34"/>
    </location>
</feature>
<dbReference type="GO" id="GO:0008137">
    <property type="term" value="F:NADH dehydrogenase (ubiquinone) activity"/>
    <property type="evidence" value="ECO:0007669"/>
    <property type="project" value="InterPro"/>
</dbReference>
<dbReference type="PANTHER" id="PTHR42829">
    <property type="entry name" value="NADH-UBIQUINONE OXIDOREDUCTASE CHAIN 5"/>
    <property type="match status" value="1"/>
</dbReference>
<feature type="domain" description="NADH:quinone oxidoreductase/Mrp antiporter transmembrane" evidence="6">
    <location>
        <begin position="2"/>
        <end position="158"/>
    </location>
</feature>
<dbReference type="EMBL" id="AUZX01016163">
    <property type="protein sequence ID" value="EQD26477.1"/>
    <property type="molecule type" value="Genomic_DNA"/>
</dbReference>
<dbReference type="PRINTS" id="PR01434">
    <property type="entry name" value="NADHDHGNASE5"/>
</dbReference>
<reference evidence="7" key="1">
    <citation type="submission" date="2013-08" db="EMBL/GenBank/DDBJ databases">
        <authorList>
            <person name="Mendez C."/>
            <person name="Richter M."/>
            <person name="Ferrer M."/>
            <person name="Sanchez J."/>
        </authorList>
    </citation>
    <scope>NUCLEOTIDE SEQUENCE</scope>
</reference>
<feature type="transmembrane region" description="Helical" evidence="5">
    <location>
        <begin position="127"/>
        <end position="148"/>
    </location>
</feature>